<reference evidence="4 6" key="2">
    <citation type="submission" date="2020-12" db="EMBL/GenBank/DDBJ databases">
        <title>FDA dAtabase for Regulatory Grade micrObial Sequences (FDA-ARGOS): Supporting development and validation of Infectious Disease Dx tests.</title>
        <authorList>
            <person name="Sproer C."/>
            <person name="Gronow S."/>
            <person name="Severitt S."/>
            <person name="Schroder I."/>
            <person name="Tallon L."/>
            <person name="Sadzewicz L."/>
            <person name="Zhao X."/>
            <person name="Boylan J."/>
            <person name="Ott S."/>
            <person name="Bowen H."/>
            <person name="Vavikolanu K."/>
            <person name="Mehta A."/>
            <person name="Aluvathingal J."/>
            <person name="Nadendla S."/>
            <person name="Lowell S."/>
            <person name="Myers T."/>
            <person name="Yan Y."/>
            <person name="Sichtig H."/>
        </authorList>
    </citation>
    <scope>NUCLEOTIDE SEQUENCE [LARGE SCALE GENOMIC DNA]</scope>
    <source>
        <strain evidence="4 6">FDAARGOS_869</strain>
    </source>
</reference>
<dbReference type="RefSeq" id="WP_067006308.1">
    <property type="nucleotide sequence ID" value="NZ_CP065728.1"/>
</dbReference>
<dbReference type="GO" id="GO:0004519">
    <property type="term" value="F:endonuclease activity"/>
    <property type="evidence" value="ECO:0007669"/>
    <property type="project" value="UniProtKB-KW"/>
</dbReference>
<dbReference type="EMBL" id="CP065728">
    <property type="protein sequence ID" value="QPT44618.1"/>
    <property type="molecule type" value="Genomic_DNA"/>
</dbReference>
<gene>
    <name evidence="3" type="ORF">A7456_00225</name>
    <name evidence="4" type="ORF">I6G26_00740</name>
</gene>
<dbReference type="STRING" id="478.A7456_00225"/>
<keyword evidence="6" id="KW-1185">Reference proteome</keyword>
<evidence type="ECO:0000313" key="5">
    <source>
        <dbReference type="Proteomes" id="UP000092575"/>
    </source>
</evidence>
<keyword evidence="3" id="KW-0378">Hydrolase</keyword>
<evidence type="ECO:0000259" key="1">
    <source>
        <dbReference type="Pfam" id="PF09565"/>
    </source>
</evidence>
<dbReference type="Proteomes" id="UP000092575">
    <property type="component" value="Unassembled WGS sequence"/>
</dbReference>
<evidence type="ECO:0000313" key="3">
    <source>
        <dbReference type="EMBL" id="OBX88326.1"/>
    </source>
</evidence>
<dbReference type="EMBL" id="LXTW01000001">
    <property type="protein sequence ID" value="OBX88326.1"/>
    <property type="molecule type" value="Genomic_DNA"/>
</dbReference>
<dbReference type="Proteomes" id="UP000594834">
    <property type="component" value="Chromosome"/>
</dbReference>
<reference evidence="3 5" key="1">
    <citation type="submission" date="2016-05" db="EMBL/GenBank/DDBJ databases">
        <title>Draft genome sequence of Moraxella nonliquefaciens CCUG 348T.</title>
        <authorList>
            <person name="Salva-Serra F."/>
            <person name="Engstrom-Jakobsson H."/>
            <person name="Thorell K."/>
            <person name="Gonzales-Siles L."/>
            <person name="Karlsson R."/>
            <person name="Boulund F."/>
            <person name="Engstrand L."/>
            <person name="Kristiansson E."/>
            <person name="Moore E."/>
        </authorList>
    </citation>
    <scope>NUCLEOTIDE SEQUENCE [LARGE SCALE GENOMIC DNA]</scope>
    <source>
        <strain evidence="3 5">CCUG 348</strain>
    </source>
</reference>
<organism evidence="3 5">
    <name type="scientific">Moraxella nonliquefaciens</name>
    <dbReference type="NCBI Taxonomy" id="478"/>
    <lineage>
        <taxon>Bacteria</taxon>
        <taxon>Pseudomonadati</taxon>
        <taxon>Pseudomonadota</taxon>
        <taxon>Gammaproteobacteria</taxon>
        <taxon>Moraxellales</taxon>
        <taxon>Moraxellaceae</taxon>
        <taxon>Moraxella</taxon>
    </lineage>
</organism>
<dbReference type="CDD" id="cd09117">
    <property type="entry name" value="PLDc_Bfil_DEXD_like"/>
    <property type="match status" value="1"/>
</dbReference>
<accession>A0A1B8QT08</accession>
<evidence type="ECO:0000313" key="4">
    <source>
        <dbReference type="EMBL" id="QPT44618.1"/>
    </source>
</evidence>
<protein>
    <submittedName>
        <fullName evidence="3">NgoFVII family restriction endonuclease</fullName>
    </submittedName>
</protein>
<feature type="domain" description="Restriction endonuclease type II NgoFVII N-terminal" evidence="1">
    <location>
        <begin position="4"/>
        <end position="150"/>
    </location>
</feature>
<dbReference type="InterPro" id="IPR048923">
    <property type="entry name" value="RE_NgoFVII_C"/>
</dbReference>
<name>A0A1B8QT08_MORNO</name>
<keyword evidence="3" id="KW-0540">Nuclease</keyword>
<evidence type="ECO:0000313" key="6">
    <source>
        <dbReference type="Proteomes" id="UP000594834"/>
    </source>
</evidence>
<dbReference type="Pfam" id="PF09565">
    <property type="entry name" value="RE_NgoFVII"/>
    <property type="match status" value="1"/>
</dbReference>
<dbReference type="InterPro" id="IPR019065">
    <property type="entry name" value="RE_NgoFVII_N"/>
</dbReference>
<dbReference type="Pfam" id="PF20731">
    <property type="entry name" value="RE_NgoFVII_C"/>
    <property type="match status" value="1"/>
</dbReference>
<proteinExistence type="predicted"/>
<sequence>MFTNNLENIVFNRHLENNADEFLVITGYIGPQPFKKLKDLPINCQVIYGMYGSDSIGYCLNRVLNEIQQGSTNTNLHYSKTGVHAKCYLWRKNGCVIDALVGSANFSRNGLATPNREVLVEVDNLIFDQLNNYFALILRNSIPCNSDEVKVKVLAHESSQNAPQAIECRLTFLSKKGKYKGEVPPNSGLNWGCNSTQVDGTSHTCIGDAEIRITVEDVKNFPNLFPPKLGTQKIKLDGTKGKQQRQNDEVELIWDDGTIMAGLLEQNIHYNGMLYPKAVCSSHNKAELGLYLRERLGVSSTHRITRQDLENYGRTDVSISLQSEGVYYLDFSVPSNSQSNESINNE</sequence>
<dbReference type="AlphaFoldDB" id="A0A1B8QT08"/>
<feature type="domain" description="Restriction endonuclease type II NgoFVII C-terminal B3-like DNA-binding" evidence="2">
    <location>
        <begin position="178"/>
        <end position="320"/>
    </location>
</feature>
<dbReference type="Gene3D" id="3.30.870.10">
    <property type="entry name" value="Endonuclease Chain A"/>
    <property type="match status" value="1"/>
</dbReference>
<keyword evidence="3" id="KW-0255">Endonuclease</keyword>
<evidence type="ECO:0000259" key="2">
    <source>
        <dbReference type="Pfam" id="PF20731"/>
    </source>
</evidence>